<name>A0A1F7SIY9_9BACT</name>
<evidence type="ECO:0000313" key="2">
    <source>
        <dbReference type="EMBL" id="OGL53750.1"/>
    </source>
</evidence>
<keyword evidence="1" id="KW-1133">Transmembrane helix</keyword>
<dbReference type="InterPro" id="IPR012902">
    <property type="entry name" value="N_methyl_site"/>
</dbReference>
<evidence type="ECO:0008006" key="4">
    <source>
        <dbReference type="Google" id="ProtNLM"/>
    </source>
</evidence>
<dbReference type="EMBL" id="MGDI01000022">
    <property type="protein sequence ID" value="OGL53750.1"/>
    <property type="molecule type" value="Genomic_DNA"/>
</dbReference>
<evidence type="ECO:0000256" key="1">
    <source>
        <dbReference type="SAM" id="Phobius"/>
    </source>
</evidence>
<sequence length="167" mass="19029">MKKKKGFTLIELSIVIFIIGLMGLYVLPNMGDRLFHTETKFSLRRIAGNIKEVFNLAAIKRQTYYFVLDLDKDRYWVALPDDKGNLSEEASTHMIHIELANKIDLVDVATAKEKYSKGENIILFTPRGLSEKHLIHLKSNDTNYTLIISPLTGQVDIKEGYVELTNA</sequence>
<feature type="transmembrane region" description="Helical" evidence="1">
    <location>
        <begin position="7"/>
        <end position="27"/>
    </location>
</feature>
<evidence type="ECO:0000313" key="3">
    <source>
        <dbReference type="Proteomes" id="UP000178082"/>
    </source>
</evidence>
<protein>
    <recommendedName>
        <fullName evidence="4">General secretion pathway GspH domain-containing protein</fullName>
    </recommendedName>
</protein>
<comment type="caution">
    <text evidence="2">The sequence shown here is derived from an EMBL/GenBank/DDBJ whole genome shotgun (WGS) entry which is preliminary data.</text>
</comment>
<dbReference type="SUPFAM" id="SSF54523">
    <property type="entry name" value="Pili subunits"/>
    <property type="match status" value="1"/>
</dbReference>
<accession>A0A1F7SIY9</accession>
<dbReference type="Pfam" id="PF07963">
    <property type="entry name" value="N_methyl"/>
    <property type="match status" value="1"/>
</dbReference>
<reference evidence="2 3" key="1">
    <citation type="journal article" date="2016" name="Nat. Commun.">
        <title>Thousands of microbial genomes shed light on interconnected biogeochemical processes in an aquifer system.</title>
        <authorList>
            <person name="Anantharaman K."/>
            <person name="Brown C.T."/>
            <person name="Hug L.A."/>
            <person name="Sharon I."/>
            <person name="Castelle C.J."/>
            <person name="Probst A.J."/>
            <person name="Thomas B.C."/>
            <person name="Singh A."/>
            <person name="Wilkins M.J."/>
            <person name="Karaoz U."/>
            <person name="Brodie E.L."/>
            <person name="Williams K.H."/>
            <person name="Hubbard S.S."/>
            <person name="Banfield J.F."/>
        </authorList>
    </citation>
    <scope>NUCLEOTIDE SEQUENCE [LARGE SCALE GENOMIC DNA]</scope>
</reference>
<keyword evidence="1" id="KW-0812">Transmembrane</keyword>
<dbReference type="AlphaFoldDB" id="A0A1F7SIY9"/>
<dbReference type="NCBIfam" id="TIGR02532">
    <property type="entry name" value="IV_pilin_GFxxxE"/>
    <property type="match status" value="1"/>
</dbReference>
<dbReference type="Proteomes" id="UP000178082">
    <property type="component" value="Unassembled WGS sequence"/>
</dbReference>
<gene>
    <name evidence="2" type="ORF">A3G31_03325</name>
</gene>
<dbReference type="STRING" id="1817883.A3G31_03325"/>
<proteinExistence type="predicted"/>
<keyword evidence="1" id="KW-0472">Membrane</keyword>
<dbReference type="InterPro" id="IPR045584">
    <property type="entry name" value="Pilin-like"/>
</dbReference>
<organism evidence="2 3">
    <name type="scientific">Candidatus Schekmanbacteria bacterium RIFCSPLOWO2_12_FULL_38_15</name>
    <dbReference type="NCBI Taxonomy" id="1817883"/>
    <lineage>
        <taxon>Bacteria</taxon>
        <taxon>Candidatus Schekmaniibacteriota</taxon>
    </lineage>
</organism>